<evidence type="ECO:0000256" key="1">
    <source>
        <dbReference type="ARBA" id="ARBA00038048"/>
    </source>
</evidence>
<evidence type="ECO:0000313" key="4">
    <source>
        <dbReference type="EMBL" id="PAA89002.1"/>
    </source>
</evidence>
<comment type="similarity">
    <text evidence="1">Belongs to the saccharopine dehydrogenase family.</text>
</comment>
<name>A0A267GUP3_9PLAT</name>
<dbReference type="FunFam" id="3.40.50.720:FF:000178">
    <property type="entry name" value="Saccharopine dehydrogenase-like oxidoreductase"/>
    <property type="match status" value="1"/>
</dbReference>
<dbReference type="Pfam" id="PF03435">
    <property type="entry name" value="Sacchrp_dh_NADP"/>
    <property type="match status" value="1"/>
</dbReference>
<feature type="domain" description="Saccharopine dehydrogenase NADP binding" evidence="3">
    <location>
        <begin position="27"/>
        <end position="167"/>
    </location>
</feature>
<dbReference type="EMBL" id="NIVC01000168">
    <property type="protein sequence ID" value="PAA89002.1"/>
    <property type="molecule type" value="Genomic_DNA"/>
</dbReference>
<dbReference type="PANTHER" id="PTHR12286:SF5">
    <property type="entry name" value="SACCHAROPINE DEHYDROGENASE-LIKE OXIDOREDUCTASE"/>
    <property type="match status" value="1"/>
</dbReference>
<proteinExistence type="inferred from homology"/>
<accession>A0A267GUP3</accession>
<dbReference type="InterPro" id="IPR036291">
    <property type="entry name" value="NAD(P)-bd_dom_sf"/>
</dbReference>
<evidence type="ECO:0000259" key="3">
    <source>
        <dbReference type="Pfam" id="PF03435"/>
    </source>
</evidence>
<dbReference type="InterPro" id="IPR051276">
    <property type="entry name" value="Saccharopine_DH-like_oxidrdct"/>
</dbReference>
<dbReference type="Proteomes" id="UP000215902">
    <property type="component" value="Unassembled WGS sequence"/>
</dbReference>
<feature type="non-terminal residue" evidence="4">
    <location>
        <position position="1"/>
    </location>
</feature>
<reference evidence="4 5" key="1">
    <citation type="submission" date="2017-06" db="EMBL/GenBank/DDBJ databases">
        <title>A platform for efficient transgenesis in Macrostomum lignano, a flatworm model organism for stem cell research.</title>
        <authorList>
            <person name="Berezikov E."/>
        </authorList>
    </citation>
    <scope>NUCLEOTIDE SEQUENCE [LARGE SCALE GENOMIC DNA]</scope>
    <source>
        <strain evidence="4">DV1</strain>
        <tissue evidence="4">Whole organism</tissue>
    </source>
</reference>
<keyword evidence="2" id="KW-0472">Membrane</keyword>
<dbReference type="InterPro" id="IPR005097">
    <property type="entry name" value="Sacchrp_dh_NADP-bd"/>
</dbReference>
<keyword evidence="5" id="KW-1185">Reference proteome</keyword>
<dbReference type="AlphaFoldDB" id="A0A267GUP3"/>
<dbReference type="OrthoDB" id="10268090at2759"/>
<dbReference type="GO" id="GO:0005811">
    <property type="term" value="C:lipid droplet"/>
    <property type="evidence" value="ECO:0007669"/>
    <property type="project" value="TreeGrafter"/>
</dbReference>
<dbReference type="STRING" id="282301.A0A267GUP3"/>
<dbReference type="GO" id="GO:0005739">
    <property type="term" value="C:mitochondrion"/>
    <property type="evidence" value="ECO:0007669"/>
    <property type="project" value="TreeGrafter"/>
</dbReference>
<dbReference type="SUPFAM" id="SSF51735">
    <property type="entry name" value="NAD(P)-binding Rossmann-fold domains"/>
    <property type="match status" value="1"/>
</dbReference>
<dbReference type="PANTHER" id="PTHR12286">
    <property type="entry name" value="SACCHAROPINE DEHYDROGENASE-LIKE OXIDOREDUCTASE"/>
    <property type="match status" value="1"/>
</dbReference>
<organism evidence="4 5">
    <name type="scientific">Macrostomum lignano</name>
    <dbReference type="NCBI Taxonomy" id="282301"/>
    <lineage>
        <taxon>Eukaryota</taxon>
        <taxon>Metazoa</taxon>
        <taxon>Spiralia</taxon>
        <taxon>Lophotrochozoa</taxon>
        <taxon>Platyhelminthes</taxon>
        <taxon>Rhabditophora</taxon>
        <taxon>Macrostomorpha</taxon>
        <taxon>Macrostomida</taxon>
        <taxon>Macrostomidae</taxon>
        <taxon>Macrostomum</taxon>
    </lineage>
</organism>
<feature type="transmembrane region" description="Helical" evidence="2">
    <location>
        <begin position="293"/>
        <end position="318"/>
    </location>
</feature>
<evidence type="ECO:0000256" key="2">
    <source>
        <dbReference type="SAM" id="Phobius"/>
    </source>
</evidence>
<evidence type="ECO:0000313" key="5">
    <source>
        <dbReference type="Proteomes" id="UP000215902"/>
    </source>
</evidence>
<dbReference type="Gene3D" id="3.40.50.720">
    <property type="entry name" value="NAD(P)-binding Rossmann-like Domain"/>
    <property type="match status" value="1"/>
</dbReference>
<dbReference type="GO" id="GO:0009247">
    <property type="term" value="P:glycolipid biosynthetic process"/>
    <property type="evidence" value="ECO:0007669"/>
    <property type="project" value="TreeGrafter"/>
</dbReference>
<sequence length="459" mass="50211">QLFAYQDCKKSFSKKNMSSASRKYDLVIFGASGFTGQYAVEEMARVAEREASSGGGGAIKWAIAGRSEAKLKDTLRACSDQTKMEQLKSVPIIIADVSDAASLAEMAKQTKVLVSCVGPYRFFGEPVVKACVENGTNYLDVSGEPQFLESMQLKYNDTAKANGVYIVGSCGWDSVPCEMGVQFTEQSAPGPLNSIEAFYKMIPGPHGAAGHYGTWQSAIHGFAHRGELASIRKRLFPDRLPRPKHRLTPRSLISWSRETDNWCVPFPGSDRSVVIRTERAMRDRLPDRRPLQFFPYLQVGSLFNAIVMLLLGSVFGIMASFKFTRRLLESYPRLFSLGVFSHQGPSRKQVETTSFAMTFVGVGWASAADAGSAKDGNSSDLKAPSTRTVTKLVGPEPGYVATPICLLQAAMCVLRESDKMPKKGGVLTPGSAFRDTKLIDRLKSCGLEFTKVLVDDVSQ</sequence>
<keyword evidence="2" id="KW-1133">Transmembrane helix</keyword>
<gene>
    <name evidence="4" type="ORF">BOX15_Mlig028227g1</name>
</gene>
<protein>
    <recommendedName>
        <fullName evidence="3">Saccharopine dehydrogenase NADP binding domain-containing protein</fullName>
    </recommendedName>
</protein>
<dbReference type="GO" id="GO:0005886">
    <property type="term" value="C:plasma membrane"/>
    <property type="evidence" value="ECO:0007669"/>
    <property type="project" value="TreeGrafter"/>
</dbReference>
<keyword evidence="2" id="KW-0812">Transmembrane</keyword>
<comment type="caution">
    <text evidence="4">The sequence shown here is derived from an EMBL/GenBank/DDBJ whole genome shotgun (WGS) entry which is preliminary data.</text>
</comment>